<organism evidence="2 3">
    <name type="scientific">Noviherbaspirillum humi</name>
    <dbReference type="NCBI Taxonomy" id="1688639"/>
    <lineage>
        <taxon>Bacteria</taxon>
        <taxon>Pseudomonadati</taxon>
        <taxon>Pseudomonadota</taxon>
        <taxon>Betaproteobacteria</taxon>
        <taxon>Burkholderiales</taxon>
        <taxon>Oxalobacteraceae</taxon>
        <taxon>Noviherbaspirillum</taxon>
    </lineage>
</organism>
<evidence type="ECO:0000313" key="2">
    <source>
        <dbReference type="EMBL" id="SNT33865.1"/>
    </source>
</evidence>
<dbReference type="Proteomes" id="UP000198284">
    <property type="component" value="Unassembled WGS sequence"/>
</dbReference>
<keyword evidence="1" id="KW-0472">Membrane</keyword>
<gene>
    <name evidence="2" type="ORF">SAMN06265795_12655</name>
</gene>
<feature type="transmembrane region" description="Helical" evidence="1">
    <location>
        <begin position="6"/>
        <end position="28"/>
    </location>
</feature>
<reference evidence="2 3" key="1">
    <citation type="submission" date="2017-06" db="EMBL/GenBank/DDBJ databases">
        <authorList>
            <person name="Kim H.J."/>
            <person name="Triplett B.A."/>
        </authorList>
    </citation>
    <scope>NUCLEOTIDE SEQUENCE [LARGE SCALE GENOMIC DNA]</scope>
    <source>
        <strain evidence="2 3">U15</strain>
    </source>
</reference>
<feature type="transmembrane region" description="Helical" evidence="1">
    <location>
        <begin position="40"/>
        <end position="68"/>
    </location>
</feature>
<keyword evidence="3" id="KW-1185">Reference proteome</keyword>
<dbReference type="RefSeq" id="WP_089401641.1">
    <property type="nucleotide sequence ID" value="NZ_FZOT01000026.1"/>
</dbReference>
<evidence type="ECO:0000256" key="1">
    <source>
        <dbReference type="SAM" id="Phobius"/>
    </source>
</evidence>
<keyword evidence="1" id="KW-1133">Transmembrane helix</keyword>
<protein>
    <submittedName>
        <fullName evidence="2">Uncharacterized protein</fullName>
    </submittedName>
</protein>
<proteinExistence type="predicted"/>
<name>A0A239LU09_9BURK</name>
<evidence type="ECO:0000313" key="3">
    <source>
        <dbReference type="Proteomes" id="UP000198284"/>
    </source>
</evidence>
<dbReference type="OrthoDB" id="8911419at2"/>
<accession>A0A239LU09</accession>
<keyword evidence="1" id="KW-0812">Transmembrane</keyword>
<sequence>MIGLQLAAGCFVGSYLLWLFYLAVMSLQRARDAGTIPRPAYLLGLPILYLGLFIDFACNMVVASLLFLELPREWLVSARVSRHCRSGAGWRSALGCWICHSLLDAFDPSGRHCK</sequence>
<dbReference type="AlphaFoldDB" id="A0A239LU09"/>
<dbReference type="EMBL" id="FZOT01000026">
    <property type="protein sequence ID" value="SNT33865.1"/>
    <property type="molecule type" value="Genomic_DNA"/>
</dbReference>